<protein>
    <recommendedName>
        <fullName evidence="3">Pseudouridine synthase RsuA/RluA-like domain-containing protein</fullName>
    </recommendedName>
</protein>
<feature type="region of interest" description="Disordered" evidence="2">
    <location>
        <begin position="1"/>
        <end position="120"/>
    </location>
</feature>
<dbReference type="SUPFAM" id="SSF55120">
    <property type="entry name" value="Pseudouridine synthase"/>
    <property type="match status" value="1"/>
</dbReference>
<feature type="compositionally biased region" description="Polar residues" evidence="2">
    <location>
        <begin position="1"/>
        <end position="11"/>
    </location>
</feature>
<dbReference type="KEGG" id="ehx:EMIHUDRAFT_255524"/>
<evidence type="ECO:0000313" key="4">
    <source>
        <dbReference type="EMBL" id="EOD20221.1"/>
    </source>
</evidence>
<dbReference type="HOGENOM" id="CLU_1264478_0_0_1"/>
<organism evidence="4">
    <name type="scientific">Emiliania huxleyi</name>
    <name type="common">Coccolithophore</name>
    <name type="synonym">Pontosphaera huxleyi</name>
    <dbReference type="NCBI Taxonomy" id="2903"/>
    <lineage>
        <taxon>Eukaryota</taxon>
        <taxon>Haptista</taxon>
        <taxon>Haptophyta</taxon>
        <taxon>Prymnesiophyceae</taxon>
        <taxon>Isochrysidales</taxon>
        <taxon>Noelaerhabdaceae</taxon>
        <taxon>Emiliania</taxon>
    </lineage>
</organism>
<dbReference type="EMBL" id="KB866129">
    <property type="protein sequence ID" value="EOD20221.1"/>
    <property type="molecule type" value="Genomic_DNA"/>
</dbReference>
<evidence type="ECO:0000256" key="2">
    <source>
        <dbReference type="SAM" id="MobiDB-lite"/>
    </source>
</evidence>
<proteinExistence type="inferred from homology"/>
<name>R1EB27_EMIHU</name>
<gene>
    <name evidence="4" type="ORF">EMIHUDRAFT_255524</name>
</gene>
<feature type="non-terminal residue" evidence="4">
    <location>
        <position position="220"/>
    </location>
</feature>
<evidence type="ECO:0000259" key="3">
    <source>
        <dbReference type="Pfam" id="PF00849"/>
    </source>
</evidence>
<dbReference type="GO" id="GO:0003723">
    <property type="term" value="F:RNA binding"/>
    <property type="evidence" value="ECO:0007669"/>
    <property type="project" value="InterPro"/>
</dbReference>
<dbReference type="Gene3D" id="3.30.2350.10">
    <property type="entry name" value="Pseudouridine synthase"/>
    <property type="match status" value="1"/>
</dbReference>
<dbReference type="GO" id="GO:0000455">
    <property type="term" value="P:enzyme-directed rRNA pseudouridine synthesis"/>
    <property type="evidence" value="ECO:0007669"/>
    <property type="project" value="TreeGrafter"/>
</dbReference>
<feature type="compositionally biased region" description="Basic and acidic residues" evidence="2">
    <location>
        <begin position="92"/>
        <end position="108"/>
    </location>
</feature>
<evidence type="ECO:0000256" key="1">
    <source>
        <dbReference type="ARBA" id="ARBA00010876"/>
    </source>
</evidence>
<reference evidence="4" key="1">
    <citation type="submission" date="2012-07" db="EMBL/GenBank/DDBJ databases">
        <title>Genome variability drives Emilianias global distribution.</title>
        <authorList>
            <consortium name="DOE Joint Genome Institute"/>
            <person name="Read B."/>
            <person name="Kegel J."/>
            <person name="Klute M."/>
            <person name="Kuo A."/>
            <person name="Lefebvre S.C."/>
            <person name="Maumus F."/>
            <person name="Mayer C."/>
            <person name="Miller J."/>
            <person name="Allen A."/>
            <person name="Bidle K."/>
            <person name="Borodovsky M."/>
            <person name="Bowler C."/>
            <person name="Brownlee C."/>
            <person name="Claverie J.-M."/>
            <person name="Cock M."/>
            <person name="De Vargas C."/>
            <person name="Elias M."/>
            <person name="Frickenhaus S."/>
            <person name="Gladyshev V.N."/>
            <person name="Gonzalez K."/>
            <person name="Guda C."/>
            <person name="Hadaegh A."/>
            <person name="Herman E."/>
            <person name="Iglesias-Rodriguez D."/>
            <person name="Jones B."/>
            <person name="Lawson T."/>
            <person name="Leese F."/>
            <person name="Lin Y.-C."/>
            <person name="Lindquist E."/>
            <person name="Lobanov A."/>
            <person name="Lucas S."/>
            <person name="Malik S.-H.B."/>
            <person name="Marsh M.E."/>
            <person name="Mock T."/>
            <person name="Monier A."/>
            <person name="Moreau H."/>
            <person name="Mueller-Roeber B."/>
            <person name="Napier J."/>
            <person name="Ogata H."/>
            <person name="Parker M."/>
            <person name="Probert I."/>
            <person name="Quesneville H."/>
            <person name="Raines C."/>
            <person name="Rensing S."/>
            <person name="Riano-Pachon D.M."/>
            <person name="Richier S."/>
            <person name="Rokitta S."/>
            <person name="Salamov A."/>
            <person name="Sarno A.F."/>
            <person name="Schmutz J."/>
            <person name="Schroeder D."/>
            <person name="Shiraiwa Y."/>
            <person name="Soanes D.M."/>
            <person name="Valentin K."/>
            <person name="Van Der Giezen M."/>
            <person name="Van Der Peer Y."/>
            <person name="Vardi A."/>
            <person name="Verret F."/>
            <person name="Von Dassow P."/>
            <person name="Wheeler G."/>
            <person name="Williams B."/>
            <person name="Wilson W."/>
            <person name="Wolfe G."/>
            <person name="Wurch L.L."/>
            <person name="Young J."/>
            <person name="Dacks J.B."/>
            <person name="Delwiche C.F."/>
            <person name="Dyhrman S."/>
            <person name="Glockner G."/>
            <person name="John U."/>
            <person name="Richards T."/>
            <person name="Worden A.Z."/>
            <person name="Zhang X."/>
            <person name="Grigoriev I.V."/>
        </authorList>
    </citation>
    <scope>NUCLEOTIDE SEQUENCE</scope>
    <source>
        <strain evidence="4">CCMP1516</strain>
    </source>
</reference>
<feature type="compositionally biased region" description="Low complexity" evidence="2">
    <location>
        <begin position="59"/>
        <end position="70"/>
    </location>
</feature>
<dbReference type="InterPro" id="IPR006145">
    <property type="entry name" value="PsdUridine_synth_RsuA/RluA"/>
</dbReference>
<sequence>MHSLLEQSPGESSKELPKWVLAEGPSPQHGLTRPDKNPDRGQASEYPPGLTRVSNHVEASVPATASASAADKPSRTIRRRALKQRAAQAKRAAAEKPKPKPKPRRAESSRSGSLPVLHEDQHVIAVDKPAGMLSHASEGDSSASLVDALAGRQVVAGHSPLSEEMLMPRLAPTGEPDSHIPRCVVHRLDRGTSGALLLAKTPQAEAALGAAFRSRTTAKR</sequence>
<dbReference type="InterPro" id="IPR006224">
    <property type="entry name" value="PsdUridine_synth_RluA-like_CS"/>
</dbReference>
<dbReference type="PANTHER" id="PTHR21600">
    <property type="entry name" value="MITOCHONDRIAL RNA PSEUDOURIDINE SYNTHASE"/>
    <property type="match status" value="1"/>
</dbReference>
<dbReference type="PANTHER" id="PTHR21600:SF87">
    <property type="entry name" value="RNA PSEUDOURIDYLATE SYNTHASE DOMAIN-CONTAINING PROTEIN 1"/>
    <property type="match status" value="1"/>
</dbReference>
<comment type="similarity">
    <text evidence="1">Belongs to the pseudouridine synthase RluA family.</text>
</comment>
<dbReference type="GeneID" id="17265768"/>
<dbReference type="InterPro" id="IPR020103">
    <property type="entry name" value="PsdUridine_synth_cat_dom_sf"/>
</dbReference>
<dbReference type="GO" id="GO:0009982">
    <property type="term" value="F:pseudouridine synthase activity"/>
    <property type="evidence" value="ECO:0007669"/>
    <property type="project" value="InterPro"/>
</dbReference>
<dbReference type="PROSITE" id="PS01129">
    <property type="entry name" value="PSI_RLU"/>
    <property type="match status" value="1"/>
</dbReference>
<dbReference type="InterPro" id="IPR050188">
    <property type="entry name" value="RluA_PseudoU_synthase"/>
</dbReference>
<dbReference type="Pfam" id="PF00849">
    <property type="entry name" value="PseudoU_synth_2"/>
    <property type="match status" value="1"/>
</dbReference>
<feature type="domain" description="Pseudouridine synthase RsuA/RluA-like" evidence="3">
    <location>
        <begin position="122"/>
        <end position="219"/>
    </location>
</feature>
<accession>R1EB27</accession>
<dbReference type="AlphaFoldDB" id="R1EB27"/>
<dbReference type="RefSeq" id="XP_005772650.1">
    <property type="nucleotide sequence ID" value="XM_005772593.1"/>
</dbReference>